<dbReference type="OrthoDB" id="413361at2759"/>
<keyword evidence="14" id="KW-1185">Reference proteome</keyword>
<feature type="chain" id="PRO_5020029785" evidence="10">
    <location>
        <begin position="20"/>
        <end position="638"/>
    </location>
</feature>
<keyword evidence="7 13" id="KW-0675">Receptor</keyword>
<comment type="subcellular location">
    <subcellularLocation>
        <location evidence="1">Cell membrane</location>
        <topology evidence="1">Multi-pass membrane protein</topology>
    </subcellularLocation>
</comment>
<dbReference type="EMBL" id="ML158721">
    <property type="protein sequence ID" value="THK33137.1"/>
    <property type="molecule type" value="Genomic_DNA"/>
</dbReference>
<protein>
    <submittedName>
        <fullName evidence="13">Ionotropic receptor 64a.5</fullName>
    </submittedName>
</protein>
<dbReference type="AlphaFoldDB" id="A0A4E0RT57"/>
<organism evidence="13 14">
    <name type="scientific">Diachasma alloeum</name>
    <dbReference type="NCBI Taxonomy" id="454923"/>
    <lineage>
        <taxon>Eukaryota</taxon>
        <taxon>Metazoa</taxon>
        <taxon>Ecdysozoa</taxon>
        <taxon>Arthropoda</taxon>
        <taxon>Hexapoda</taxon>
        <taxon>Insecta</taxon>
        <taxon>Pterygota</taxon>
        <taxon>Neoptera</taxon>
        <taxon>Endopterygota</taxon>
        <taxon>Hymenoptera</taxon>
        <taxon>Apocrita</taxon>
        <taxon>Ichneumonoidea</taxon>
        <taxon>Braconidae</taxon>
        <taxon>Opiinae</taxon>
        <taxon>Diachasma</taxon>
    </lineage>
</organism>
<proteinExistence type="inferred from homology"/>
<dbReference type="InterPro" id="IPR052192">
    <property type="entry name" value="Insect_Ionotropic_Sensory_Rcpt"/>
</dbReference>
<feature type="transmembrane region" description="Helical" evidence="9">
    <location>
        <begin position="588"/>
        <end position="611"/>
    </location>
</feature>
<evidence type="ECO:0000256" key="6">
    <source>
        <dbReference type="ARBA" id="ARBA00023136"/>
    </source>
</evidence>
<comment type="similarity">
    <text evidence="2">Belongs to the glutamate-gated ion channel (TC 1.A.10.1) family.</text>
</comment>
<evidence type="ECO:0000256" key="4">
    <source>
        <dbReference type="ARBA" id="ARBA00022692"/>
    </source>
</evidence>
<feature type="transmembrane region" description="Helical" evidence="9">
    <location>
        <begin position="330"/>
        <end position="351"/>
    </location>
</feature>
<dbReference type="GO" id="GO:0015276">
    <property type="term" value="F:ligand-gated monoatomic ion channel activity"/>
    <property type="evidence" value="ECO:0007669"/>
    <property type="project" value="InterPro"/>
</dbReference>
<evidence type="ECO:0000313" key="13">
    <source>
        <dbReference type="EMBL" id="THK33137.1"/>
    </source>
</evidence>
<evidence type="ECO:0000256" key="3">
    <source>
        <dbReference type="ARBA" id="ARBA00022475"/>
    </source>
</evidence>
<evidence type="ECO:0000256" key="1">
    <source>
        <dbReference type="ARBA" id="ARBA00004651"/>
    </source>
</evidence>
<dbReference type="GeneID" id="107041799"/>
<feature type="transmembrane region" description="Helical" evidence="9">
    <location>
        <begin position="388"/>
        <end position="409"/>
    </location>
</feature>
<keyword evidence="4 9" id="KW-0812">Transmembrane</keyword>
<dbReference type="Proteomes" id="UP000297026">
    <property type="component" value="Unassembled WGS sequence"/>
</dbReference>
<evidence type="ECO:0000256" key="7">
    <source>
        <dbReference type="ARBA" id="ARBA00023170"/>
    </source>
</evidence>
<evidence type="ECO:0000259" key="12">
    <source>
        <dbReference type="Pfam" id="PF24576"/>
    </source>
</evidence>
<dbReference type="Gene3D" id="1.10.287.70">
    <property type="match status" value="1"/>
</dbReference>
<dbReference type="PANTHER" id="PTHR42643">
    <property type="entry name" value="IONOTROPIC RECEPTOR 20A-RELATED"/>
    <property type="match status" value="1"/>
</dbReference>
<dbReference type="PANTHER" id="PTHR42643:SF33">
    <property type="entry name" value="GLUTAMATE RECEPTOR 2-LIKE PROTEIN"/>
    <property type="match status" value="1"/>
</dbReference>
<feature type="signal peptide" evidence="10">
    <location>
        <begin position="1"/>
        <end position="19"/>
    </location>
</feature>
<evidence type="ECO:0000256" key="5">
    <source>
        <dbReference type="ARBA" id="ARBA00022989"/>
    </source>
</evidence>
<accession>A0A4E0RT57</accession>
<feature type="domain" description="Ionotropic receptor 75a N-terminal" evidence="12">
    <location>
        <begin position="26"/>
        <end position="205"/>
    </location>
</feature>
<dbReference type="KEGG" id="dam:107041799"/>
<feature type="domain" description="Ionotropic glutamate receptor C-terminal" evidence="11">
    <location>
        <begin position="329"/>
        <end position="595"/>
    </location>
</feature>
<dbReference type="InterPro" id="IPR001320">
    <property type="entry name" value="Iontro_rcpt_C"/>
</dbReference>
<sequence length="638" mass="73221">MKVFVAILIAFALIHACQSDNILAVFMRDYYKACDIHQIVIFACWENAAHLARNIMGLDTVVAYQSITNGVDLRNILLVNYYRVGVVLDFDCPFGESILDEFSTQLHFNESYHWLVLSKFTTIPVNYLGRLSLTIASELTFATRADDVFKLYEIYNPSYRHGGAVRIITKGEWIPGTGLIRVQYSLSEYKYKRRADLQGLSLNFSLTLANRPLPDLLTYLSSPTNRELDPMTRSQYPLALYLQDMYNFSMKLHQATTFGYLVNGSYNGIIGDIISGFIDMSITPFEFHVPRLKVIDYAVVTWYADTTFVFLHPKSSTLRNNFLKPFTNDLWWMILLVAAIYWLLLLLSLLLEQHHQAGTRDASLSAIETGLTTLAALSQQGLGDSPNFYSGRITFLSLFFWALLLYQFYSASIVSSLMTPPPRWIKSIKDLSESDIEVGAREHPYFHNYFEKMTDPDCIELYDRKMKSPTKNRNGFLPVDRGFKKVQEGGYAFITESAVTYQILHDTFSEDEICALQEVRVGRPRWLAPILPKNSPFKKMIIYGLRKMVQSGLLNRLQKIWRASRPQCPESYNTKPTPMSMKEFSPALILLCIGVIISVVTLMMEYLYFYLETRLNSIRMIVEGSTEQYDDQNAEVFT</sequence>
<evidence type="ECO:0000256" key="10">
    <source>
        <dbReference type="SAM" id="SignalP"/>
    </source>
</evidence>
<keyword evidence="8" id="KW-0325">Glycoprotein</keyword>
<dbReference type="Pfam" id="PF24576">
    <property type="entry name" value="IR75A_N"/>
    <property type="match status" value="1"/>
</dbReference>
<keyword evidence="6 9" id="KW-0472">Membrane</keyword>
<keyword evidence="10" id="KW-0732">Signal</keyword>
<dbReference type="GO" id="GO:0005886">
    <property type="term" value="C:plasma membrane"/>
    <property type="evidence" value="ECO:0007669"/>
    <property type="project" value="UniProtKB-SubCell"/>
</dbReference>
<dbReference type="Pfam" id="PF00060">
    <property type="entry name" value="Lig_chan"/>
    <property type="match status" value="1"/>
</dbReference>
<reference evidence="13" key="1">
    <citation type="submission" date="2019-02" db="EMBL/GenBank/DDBJ databases">
        <title>Genome of the parasitoid wasp Diachasma alloeum, an emerging model for ecological speciation and transitions to asexual reproduction.</title>
        <authorList>
            <person name="Robertson H.M."/>
            <person name="Walden K.K."/>
            <person name="Tvedte E.S."/>
            <person name="Hood G.R."/>
            <person name="Feder J.L."/>
            <person name="Forbes A.A."/>
            <person name="Logsdon J.M."/>
            <person name="Mcelroy K.E."/>
        </authorList>
    </citation>
    <scope>NUCLEOTIDE SEQUENCE [LARGE SCALE GENOMIC DNA]</scope>
    <source>
        <strain evidence="13">Michigan</strain>
    </source>
</reference>
<evidence type="ECO:0000256" key="2">
    <source>
        <dbReference type="ARBA" id="ARBA00008685"/>
    </source>
</evidence>
<evidence type="ECO:0000256" key="8">
    <source>
        <dbReference type="ARBA" id="ARBA00023180"/>
    </source>
</evidence>
<gene>
    <name evidence="13" type="primary">Ir64a.5</name>
    <name evidence="13" type="ORF">DALL_DALL000326</name>
</gene>
<dbReference type="CTD" id="107041799"/>
<keyword evidence="5 9" id="KW-1133">Transmembrane helix</keyword>
<evidence type="ECO:0000256" key="9">
    <source>
        <dbReference type="SAM" id="Phobius"/>
    </source>
</evidence>
<dbReference type="InterPro" id="IPR057074">
    <property type="entry name" value="IR75A_N"/>
</dbReference>
<dbReference type="SUPFAM" id="SSF53850">
    <property type="entry name" value="Periplasmic binding protein-like II"/>
    <property type="match status" value="1"/>
</dbReference>
<evidence type="ECO:0000259" key="11">
    <source>
        <dbReference type="Pfam" id="PF00060"/>
    </source>
</evidence>
<dbReference type="Gene3D" id="3.40.190.10">
    <property type="entry name" value="Periplasmic binding protein-like II"/>
    <property type="match status" value="1"/>
</dbReference>
<keyword evidence="3" id="KW-1003">Cell membrane</keyword>
<dbReference type="GO" id="GO:0050906">
    <property type="term" value="P:detection of stimulus involved in sensory perception"/>
    <property type="evidence" value="ECO:0007669"/>
    <property type="project" value="UniProtKB-ARBA"/>
</dbReference>
<name>A0A4E0RT57_9HYME</name>
<evidence type="ECO:0000313" key="14">
    <source>
        <dbReference type="Proteomes" id="UP000297026"/>
    </source>
</evidence>